<evidence type="ECO:0000313" key="1">
    <source>
        <dbReference type="EMBL" id="MVA75750.1"/>
    </source>
</evidence>
<sequence length="199" mass="21221">MAARSESTPPALFTRATSELMGARWRPELQVEEMPAPQRIAPFSSAISADVVVQGHDVGTGRLVLLHDPAGNPAWQGTFRLVSYARAQVDREMVSDPLLAEVGWSWLVDALADHGAEYVEPSGTVTAVSSHSFGAMGGDPPRAEVEIRASWTPVLTDDQRLGAHCAAWGDLLCTVAGLPSLPEGVVMMPMRRPGAGPTR</sequence>
<dbReference type="Proteomes" id="UP000435304">
    <property type="component" value="Unassembled WGS sequence"/>
</dbReference>
<comment type="caution">
    <text evidence="1">The sequence shown here is derived from an EMBL/GenBank/DDBJ whole genome shotgun (WGS) entry which is preliminary data.</text>
</comment>
<dbReference type="Pfam" id="PF11452">
    <property type="entry name" value="DUF3000"/>
    <property type="match status" value="1"/>
</dbReference>
<reference evidence="1 2" key="1">
    <citation type="submission" date="2019-12" db="EMBL/GenBank/DDBJ databases">
        <title>Auraticoccus cholistani sp. nov., an actinomycete isolated from soil of Cholistan desert.</title>
        <authorList>
            <person name="Cheema M.T."/>
        </authorList>
    </citation>
    <scope>NUCLEOTIDE SEQUENCE [LARGE SCALE GENOMIC DNA]</scope>
    <source>
        <strain evidence="1 2">F435</strain>
    </source>
</reference>
<proteinExistence type="predicted"/>
<name>A0A6A9V0P6_9ACTN</name>
<dbReference type="EMBL" id="WPCU01000005">
    <property type="protein sequence ID" value="MVA75750.1"/>
    <property type="molecule type" value="Genomic_DNA"/>
</dbReference>
<organism evidence="1 2">
    <name type="scientific">Auraticoccus cholistanensis</name>
    <dbReference type="NCBI Taxonomy" id="2656650"/>
    <lineage>
        <taxon>Bacteria</taxon>
        <taxon>Bacillati</taxon>
        <taxon>Actinomycetota</taxon>
        <taxon>Actinomycetes</taxon>
        <taxon>Propionibacteriales</taxon>
        <taxon>Propionibacteriaceae</taxon>
        <taxon>Auraticoccus</taxon>
    </lineage>
</organism>
<dbReference type="RefSeq" id="WP_331714475.1">
    <property type="nucleotide sequence ID" value="NZ_WPCU01000005.1"/>
</dbReference>
<dbReference type="AlphaFoldDB" id="A0A6A9V0P6"/>
<protein>
    <submittedName>
        <fullName evidence="1">DUF3000 family protein</fullName>
    </submittedName>
</protein>
<accession>A0A6A9V0P6</accession>
<evidence type="ECO:0000313" key="2">
    <source>
        <dbReference type="Proteomes" id="UP000435304"/>
    </source>
</evidence>
<keyword evidence="2" id="KW-1185">Reference proteome</keyword>
<gene>
    <name evidence="1" type="ORF">GC722_06885</name>
</gene>
<dbReference type="InterPro" id="IPR021555">
    <property type="entry name" value="DUF3000"/>
</dbReference>